<dbReference type="Pfam" id="PF18962">
    <property type="entry name" value="Por_Secre_tail"/>
    <property type="match status" value="1"/>
</dbReference>
<keyword evidence="5" id="KW-1185">Reference proteome</keyword>
<organism evidence="4 5">
    <name type="scientific">Microcosmobacter mediterraneus</name>
    <dbReference type="NCBI Taxonomy" id="3075607"/>
    <lineage>
        <taxon>Bacteria</taxon>
        <taxon>Pseudomonadati</taxon>
        <taxon>Bacteroidota</taxon>
        <taxon>Flavobacteriia</taxon>
        <taxon>Flavobacteriales</taxon>
        <taxon>Flavobacteriaceae</taxon>
        <taxon>Microcosmobacter</taxon>
    </lineage>
</organism>
<feature type="signal peptide" evidence="2">
    <location>
        <begin position="1"/>
        <end position="20"/>
    </location>
</feature>
<dbReference type="Proteomes" id="UP001259492">
    <property type="component" value="Unassembled WGS sequence"/>
</dbReference>
<proteinExistence type="predicted"/>
<dbReference type="InterPro" id="IPR026444">
    <property type="entry name" value="Secre_tail"/>
</dbReference>
<dbReference type="EMBL" id="JAVRIA010000001">
    <property type="protein sequence ID" value="MDT0557245.1"/>
    <property type="molecule type" value="Genomic_DNA"/>
</dbReference>
<dbReference type="InterPro" id="IPR005018">
    <property type="entry name" value="DOMON_domain"/>
</dbReference>
<dbReference type="InterPro" id="IPR045266">
    <property type="entry name" value="DOH_DOMON"/>
</dbReference>
<reference evidence="4 5" key="1">
    <citation type="submission" date="2023-09" db="EMBL/GenBank/DDBJ databases">
        <authorList>
            <person name="Rey-Velasco X."/>
        </authorList>
    </citation>
    <scope>NUCLEOTIDE SEQUENCE [LARGE SCALE GENOMIC DNA]</scope>
    <source>
        <strain evidence="4 5">W332</strain>
    </source>
</reference>
<comment type="caution">
    <text evidence="4">The sequence shown here is derived from an EMBL/GenBank/DDBJ whole genome shotgun (WGS) entry which is preliminary data.</text>
</comment>
<accession>A0ABU2YJ35</accession>
<dbReference type="PROSITE" id="PS50836">
    <property type="entry name" value="DOMON"/>
    <property type="match status" value="1"/>
</dbReference>
<evidence type="ECO:0000313" key="4">
    <source>
        <dbReference type="EMBL" id="MDT0557245.1"/>
    </source>
</evidence>
<dbReference type="CDD" id="cd09631">
    <property type="entry name" value="DOMON_DOH"/>
    <property type="match status" value="1"/>
</dbReference>
<keyword evidence="1 2" id="KW-0732">Signal</keyword>
<dbReference type="SMART" id="SM00664">
    <property type="entry name" value="DoH"/>
    <property type="match status" value="1"/>
</dbReference>
<dbReference type="NCBIfam" id="TIGR04183">
    <property type="entry name" value="Por_Secre_tail"/>
    <property type="match status" value="1"/>
</dbReference>
<evidence type="ECO:0000313" key="5">
    <source>
        <dbReference type="Proteomes" id="UP001259492"/>
    </source>
</evidence>
<evidence type="ECO:0000259" key="3">
    <source>
        <dbReference type="PROSITE" id="PS50836"/>
    </source>
</evidence>
<feature type="chain" id="PRO_5047140263" evidence="2">
    <location>
        <begin position="21"/>
        <end position="283"/>
    </location>
</feature>
<evidence type="ECO:0000256" key="2">
    <source>
        <dbReference type="SAM" id="SignalP"/>
    </source>
</evidence>
<dbReference type="RefSeq" id="WP_311426016.1">
    <property type="nucleotide sequence ID" value="NZ_JAVRIA010000001.1"/>
</dbReference>
<evidence type="ECO:0000256" key="1">
    <source>
        <dbReference type="ARBA" id="ARBA00022729"/>
    </source>
</evidence>
<feature type="domain" description="DOMON" evidence="3">
    <location>
        <begin position="32"/>
        <end position="170"/>
    </location>
</feature>
<protein>
    <submittedName>
        <fullName evidence="4">T9SS type A sorting domain-containing protein</fullName>
    </submittedName>
</protein>
<dbReference type="Pfam" id="PF03351">
    <property type="entry name" value="DOMON"/>
    <property type="match status" value="1"/>
</dbReference>
<name>A0ABU2YJ35_9FLAO</name>
<gene>
    <name evidence="4" type="ORF">RM697_01215</name>
</gene>
<sequence>MKKITLMLFSLVLTFTCLNAQTFSTGLVELSNATGSEYSIQIDVTSTEVTLTMIGPAGKWLGLGFGNPNTTGGFQAGMVSGNDVVIFRLDDSSQDEFTDRYFGFPGQMEGQSAQGIVPSIDEREDWTIETNDVNSGVRTLVATRDLDTGNPGDYVFSTSDTNIDLVWASARDIDGDGTDYLLDWHGPEHRGILTAGITLSQSEVQFNEFRISPNPSKNYLNITLPLITEKVIVEVFDVLGKKLLSQELTELRSSINVSKWNSGVYLVKVSTDSATLTKRFIKQ</sequence>